<evidence type="ECO:0000256" key="3">
    <source>
        <dbReference type="ARBA" id="ARBA00022692"/>
    </source>
</evidence>
<dbReference type="InterPro" id="IPR051679">
    <property type="entry name" value="DASS-Related_Transporters"/>
</dbReference>
<dbReference type="CDD" id="cd01115">
    <property type="entry name" value="SLC13_permease"/>
    <property type="match status" value="1"/>
</dbReference>
<proteinExistence type="predicted"/>
<reference evidence="9 10" key="1">
    <citation type="submission" date="2017-08" db="EMBL/GenBank/DDBJ databases">
        <title>Infants hospitalized years apart are colonized by the same room-sourced microbial strains.</title>
        <authorList>
            <person name="Brooks B."/>
            <person name="Olm M.R."/>
            <person name="Firek B.A."/>
            <person name="Baker R."/>
            <person name="Thomas B.C."/>
            <person name="Morowitz M.J."/>
            <person name="Banfield J.F."/>
        </authorList>
    </citation>
    <scope>NUCLEOTIDE SEQUENCE [LARGE SCALE GENOMIC DNA]</scope>
    <source>
        <strain evidence="9">S2_003_000_R2_4</strain>
    </source>
</reference>
<evidence type="ECO:0000256" key="5">
    <source>
        <dbReference type="ARBA" id="ARBA00022989"/>
    </source>
</evidence>
<feature type="transmembrane region" description="Helical" evidence="7">
    <location>
        <begin position="96"/>
        <end position="118"/>
    </location>
</feature>
<keyword evidence="4" id="KW-0677">Repeat</keyword>
<protein>
    <submittedName>
        <fullName evidence="9">SLC13 family permease</fullName>
    </submittedName>
</protein>
<dbReference type="PROSITE" id="PS51202">
    <property type="entry name" value="RCK_C"/>
    <property type="match status" value="2"/>
</dbReference>
<feature type="domain" description="RCK C-terminal" evidence="8">
    <location>
        <begin position="207"/>
        <end position="291"/>
    </location>
</feature>
<dbReference type="InterPro" id="IPR036721">
    <property type="entry name" value="RCK_C_sf"/>
</dbReference>
<dbReference type="InterPro" id="IPR004680">
    <property type="entry name" value="Cit_transptr-like_dom"/>
</dbReference>
<feature type="transmembrane region" description="Helical" evidence="7">
    <location>
        <begin position="503"/>
        <end position="521"/>
    </location>
</feature>
<evidence type="ECO:0000256" key="1">
    <source>
        <dbReference type="ARBA" id="ARBA00004141"/>
    </source>
</evidence>
<dbReference type="Gene3D" id="3.30.70.1450">
    <property type="entry name" value="Regulator of K+ conductance, C-terminal domain"/>
    <property type="match status" value="2"/>
</dbReference>
<feature type="transmembrane region" description="Helical" evidence="7">
    <location>
        <begin position="399"/>
        <end position="430"/>
    </location>
</feature>
<feature type="transmembrane region" description="Helical" evidence="7">
    <location>
        <begin position="569"/>
        <end position="591"/>
    </location>
</feature>
<dbReference type="AlphaFoldDB" id="A0A2W5V2U8"/>
<feature type="transmembrane region" description="Helical" evidence="7">
    <location>
        <begin position="139"/>
        <end position="160"/>
    </location>
</feature>
<dbReference type="Pfam" id="PF03600">
    <property type="entry name" value="CitMHS"/>
    <property type="match status" value="1"/>
</dbReference>
<dbReference type="PANTHER" id="PTHR43652:SF2">
    <property type="entry name" value="BASIC AMINO ACID ANTIPORTER YFCC-RELATED"/>
    <property type="match status" value="1"/>
</dbReference>
<feature type="transmembrane region" description="Helical" evidence="7">
    <location>
        <begin position="30"/>
        <end position="49"/>
    </location>
</feature>
<organism evidence="9 10">
    <name type="scientific">Caulobacter segnis</name>
    <dbReference type="NCBI Taxonomy" id="88688"/>
    <lineage>
        <taxon>Bacteria</taxon>
        <taxon>Pseudomonadati</taxon>
        <taxon>Pseudomonadota</taxon>
        <taxon>Alphaproteobacteria</taxon>
        <taxon>Caulobacterales</taxon>
        <taxon>Caulobacteraceae</taxon>
        <taxon>Caulobacter</taxon>
    </lineage>
</organism>
<dbReference type="EMBL" id="QFQZ01000028">
    <property type="protein sequence ID" value="PZR34359.1"/>
    <property type="molecule type" value="Genomic_DNA"/>
</dbReference>
<dbReference type="GO" id="GO:0008324">
    <property type="term" value="F:monoatomic cation transmembrane transporter activity"/>
    <property type="evidence" value="ECO:0007669"/>
    <property type="project" value="InterPro"/>
</dbReference>
<keyword evidence="5 7" id="KW-1133">Transmembrane helix</keyword>
<evidence type="ECO:0000313" key="9">
    <source>
        <dbReference type="EMBL" id="PZR34359.1"/>
    </source>
</evidence>
<keyword evidence="6 7" id="KW-0472">Membrane</keyword>
<dbReference type="InterPro" id="IPR006037">
    <property type="entry name" value="RCK_C"/>
</dbReference>
<comment type="caution">
    <text evidence="9">The sequence shown here is derived from an EMBL/GenBank/DDBJ whole genome shotgun (WGS) entry which is preliminary data.</text>
</comment>
<feature type="transmembrane region" description="Helical" evidence="7">
    <location>
        <begin position="7"/>
        <end position="24"/>
    </location>
</feature>
<accession>A0A2W5V2U8</accession>
<evidence type="ECO:0000313" key="10">
    <source>
        <dbReference type="Proteomes" id="UP000249393"/>
    </source>
</evidence>
<dbReference type="SUPFAM" id="SSF116726">
    <property type="entry name" value="TrkA C-terminal domain-like"/>
    <property type="match status" value="2"/>
</dbReference>
<gene>
    <name evidence="9" type="ORF">DI526_10670</name>
</gene>
<evidence type="ECO:0000256" key="2">
    <source>
        <dbReference type="ARBA" id="ARBA00022448"/>
    </source>
</evidence>
<feature type="transmembrane region" description="Helical" evidence="7">
    <location>
        <begin position="442"/>
        <end position="460"/>
    </location>
</feature>
<dbReference type="Proteomes" id="UP000249393">
    <property type="component" value="Unassembled WGS sequence"/>
</dbReference>
<dbReference type="RefSeq" id="WP_304277470.1">
    <property type="nucleotide sequence ID" value="NZ_QFQZ01000028.1"/>
</dbReference>
<dbReference type="Pfam" id="PF02080">
    <property type="entry name" value="TrkA_C"/>
    <property type="match status" value="2"/>
</dbReference>
<evidence type="ECO:0000259" key="8">
    <source>
        <dbReference type="PROSITE" id="PS51202"/>
    </source>
</evidence>
<name>A0A2W5V2U8_9CAUL</name>
<dbReference type="GO" id="GO:0005886">
    <property type="term" value="C:plasma membrane"/>
    <property type="evidence" value="ECO:0007669"/>
    <property type="project" value="TreeGrafter"/>
</dbReference>
<feature type="domain" description="RCK C-terminal" evidence="8">
    <location>
        <begin position="298"/>
        <end position="383"/>
    </location>
</feature>
<feature type="transmembrane region" description="Helical" evidence="7">
    <location>
        <begin position="56"/>
        <end position="76"/>
    </location>
</feature>
<dbReference type="GO" id="GO:0006813">
    <property type="term" value="P:potassium ion transport"/>
    <property type="evidence" value="ECO:0007669"/>
    <property type="project" value="InterPro"/>
</dbReference>
<sequence>MTLQQGLSFGLIGATVLCFLWGRWRYDLIALGALAVGVAIGLIPAKSAFDGFSNDIVVIIASALVLSAAISRSGLVDRLMAPLLPRLGTERTQAPVLVTVTTLLSMMTKNVGALALMMPSALQIAKRTGVSPGRLLMPMSFGSLVGGLAVLVGTSPNIIVSEVRGKALGEPFRMFDFMPVGGSLALLTIIYLSVAYRLLPKHRAAAIDVDAALAANAYVTEVEAPEGWRFGAGRVADLRAAADGAVTVVAILRGRKRMASPHPNRLIQPGDQLLLEGEQQSLNELIVKTGLKLTDADRPVVMNEPTDEVRVVEAVIGGESDLIGQTARGLKLNEVHGVNLLGVSRSGYRMAGRLATVRLRAGDILVLQGGEQQLPLALSALGCLPLAEREVRLGGARHALLPTFILIGAMLLVAFGVLPAAAGFFGAAVLVVASGALRMREAYAALEAPVLVLVAAMIPVSDTVQSTGGADLIAGWLSGAFHGMPPLLTLTAMMAVAMAATPFLNNAATVLIVAPIGMGLAERLGLSPDPFLMAVAVGAGCDFLTPIGHQCNTLVLAPGGYRFGDYARLGAPLTLLILLVSPALIAFFWPFTR</sequence>
<dbReference type="PANTHER" id="PTHR43652">
    <property type="entry name" value="BASIC AMINO ACID ANTIPORTER YFCC-RELATED"/>
    <property type="match status" value="1"/>
</dbReference>
<comment type="subcellular location">
    <subcellularLocation>
        <location evidence="1">Membrane</location>
        <topology evidence="1">Multi-pass membrane protein</topology>
    </subcellularLocation>
</comment>
<keyword evidence="3 7" id="KW-0812">Transmembrane</keyword>
<feature type="transmembrane region" description="Helical" evidence="7">
    <location>
        <begin position="472"/>
        <end position="497"/>
    </location>
</feature>
<keyword evidence="2" id="KW-0813">Transport</keyword>
<evidence type="ECO:0000256" key="4">
    <source>
        <dbReference type="ARBA" id="ARBA00022737"/>
    </source>
</evidence>
<evidence type="ECO:0000256" key="6">
    <source>
        <dbReference type="ARBA" id="ARBA00023136"/>
    </source>
</evidence>
<feature type="transmembrane region" description="Helical" evidence="7">
    <location>
        <begin position="180"/>
        <end position="199"/>
    </location>
</feature>
<evidence type="ECO:0000256" key="7">
    <source>
        <dbReference type="SAM" id="Phobius"/>
    </source>
</evidence>